<evidence type="ECO:0000256" key="1">
    <source>
        <dbReference type="ARBA" id="ARBA00004123"/>
    </source>
</evidence>
<dbReference type="GO" id="GO:0008270">
    <property type="term" value="F:zinc ion binding"/>
    <property type="evidence" value="ECO:0007669"/>
    <property type="project" value="InterPro"/>
</dbReference>
<evidence type="ECO:0000313" key="7">
    <source>
        <dbReference type="EMBL" id="KAG5660801.1"/>
    </source>
</evidence>
<evidence type="ECO:0000259" key="6">
    <source>
        <dbReference type="Pfam" id="PF04082"/>
    </source>
</evidence>
<keyword evidence="5" id="KW-0539">Nucleus</keyword>
<comment type="subcellular location">
    <subcellularLocation>
        <location evidence="1">Nucleus</location>
    </subcellularLocation>
</comment>
<keyword evidence="4" id="KW-0804">Transcription</keyword>
<evidence type="ECO:0000313" key="8">
    <source>
        <dbReference type="Proteomes" id="UP000782241"/>
    </source>
</evidence>
<dbReference type="Proteomes" id="UP000782241">
    <property type="component" value="Unassembled WGS sequence"/>
</dbReference>
<keyword evidence="3" id="KW-0805">Transcription regulation</keyword>
<evidence type="ECO:0000256" key="5">
    <source>
        <dbReference type="ARBA" id="ARBA00023242"/>
    </source>
</evidence>
<reference evidence="7" key="1">
    <citation type="submission" date="2021-04" db="EMBL/GenBank/DDBJ databases">
        <title>Draft genome of Fusarium avenaceum strain F156N33, isolated from an atmospheric sample in Virginia.</title>
        <authorList>
            <person name="Yang S."/>
            <person name="Vinatzer B.A."/>
            <person name="Coleman J."/>
        </authorList>
    </citation>
    <scope>NUCLEOTIDE SEQUENCE</scope>
    <source>
        <strain evidence="7">F156N33</strain>
    </source>
</reference>
<dbReference type="Pfam" id="PF04082">
    <property type="entry name" value="Fungal_trans"/>
    <property type="match status" value="1"/>
</dbReference>
<feature type="domain" description="Xylanolytic transcriptional activator regulatory" evidence="6">
    <location>
        <begin position="117"/>
        <end position="270"/>
    </location>
</feature>
<proteinExistence type="predicted"/>
<dbReference type="GO" id="GO:0000981">
    <property type="term" value="F:DNA-binding transcription factor activity, RNA polymerase II-specific"/>
    <property type="evidence" value="ECO:0007669"/>
    <property type="project" value="InterPro"/>
</dbReference>
<accession>A0A9P7H1J8</accession>
<dbReference type="GO" id="GO:0005634">
    <property type="term" value="C:nucleus"/>
    <property type="evidence" value="ECO:0007669"/>
    <property type="project" value="UniProtKB-SubCell"/>
</dbReference>
<dbReference type="CDD" id="cd12148">
    <property type="entry name" value="fungal_TF_MHR"/>
    <property type="match status" value="1"/>
</dbReference>
<keyword evidence="2" id="KW-0479">Metal-binding</keyword>
<organism evidence="7 8">
    <name type="scientific">Fusarium avenaceum</name>
    <dbReference type="NCBI Taxonomy" id="40199"/>
    <lineage>
        <taxon>Eukaryota</taxon>
        <taxon>Fungi</taxon>
        <taxon>Dikarya</taxon>
        <taxon>Ascomycota</taxon>
        <taxon>Pezizomycotina</taxon>
        <taxon>Sordariomycetes</taxon>
        <taxon>Hypocreomycetidae</taxon>
        <taxon>Hypocreales</taxon>
        <taxon>Nectriaceae</taxon>
        <taxon>Fusarium</taxon>
        <taxon>Fusarium tricinctum species complex</taxon>
    </lineage>
</organism>
<dbReference type="EMBL" id="JAGPUO010000008">
    <property type="protein sequence ID" value="KAG5660801.1"/>
    <property type="molecule type" value="Genomic_DNA"/>
</dbReference>
<dbReference type="PANTHER" id="PTHR47338:SF20">
    <property type="entry name" value="ZN(II)2CYS6 TRANSCRIPTION FACTOR (EUROFUNG)"/>
    <property type="match status" value="1"/>
</dbReference>
<keyword evidence="8" id="KW-1185">Reference proteome</keyword>
<dbReference type="InterPro" id="IPR007219">
    <property type="entry name" value="XnlR_reg_dom"/>
</dbReference>
<protein>
    <recommendedName>
        <fullName evidence="6">Xylanolytic transcriptional activator regulatory domain-containing protein</fullName>
    </recommendedName>
</protein>
<evidence type="ECO:0000256" key="4">
    <source>
        <dbReference type="ARBA" id="ARBA00023163"/>
    </source>
</evidence>
<dbReference type="PANTHER" id="PTHR47338">
    <property type="entry name" value="ZN(II)2CYS6 TRANSCRIPTION FACTOR (EUROFUNG)-RELATED"/>
    <property type="match status" value="1"/>
</dbReference>
<sequence>VDSHALPASPAAGASAVVTRPCQLANYAAGEAWSAAIPRDVAKLKPQLPTAAMKQGLPLLRFAPGLLWMTGTAAIKFIDPNLFRDAWLEVPRLNLVVPDDVTFQLGDSQQVRDTTSKFFRLTRSWMPIVNRKRHVAAVLNPLTPCRRPTALLALCMKLCCLPVLDDNGAERTSLYRLAKRFYSEVESTEDLSVQVLQAAICIAIFEIGDAIYPAAYLTVGVCARYGIAMGIDHVNKEREGGENRAASWMEIEEARRAWWGIIVLDRFLNFTKPSRTLATLDPDFEDFLPVDDDQFFNGTTQPSDAVRISQAFTFKNGQFPRLCQAIYLVSKALAAIKSSPGSLDGPSETGWPTDIEQLCRTLEALVRANEGEITIRGLAFCSQSVVSYSGIFLLQHRHWERLKVRSTQEAELHTFIETRSAFDTLYRIASYLQLGHDEQYLLGGECTFFLAHVAYQAISALMTIGQGNPSTETKERITTLGWLLEHIKTRWPLSDVYKSILEANEVVLAAEAT</sequence>
<name>A0A9P7H1J8_9HYPO</name>
<dbReference type="GO" id="GO:0006351">
    <property type="term" value="P:DNA-templated transcription"/>
    <property type="evidence" value="ECO:0007669"/>
    <property type="project" value="InterPro"/>
</dbReference>
<dbReference type="GO" id="GO:0003677">
    <property type="term" value="F:DNA binding"/>
    <property type="evidence" value="ECO:0007669"/>
    <property type="project" value="InterPro"/>
</dbReference>
<feature type="non-terminal residue" evidence="7">
    <location>
        <position position="1"/>
    </location>
</feature>
<comment type="caution">
    <text evidence="7">The sequence shown here is derived from an EMBL/GenBank/DDBJ whole genome shotgun (WGS) entry which is preliminary data.</text>
</comment>
<dbReference type="AlphaFoldDB" id="A0A9P7H1J8"/>
<gene>
    <name evidence="7" type="ORF">KAF25_002444</name>
</gene>
<evidence type="ECO:0000256" key="3">
    <source>
        <dbReference type="ARBA" id="ARBA00023015"/>
    </source>
</evidence>
<dbReference type="InterPro" id="IPR050815">
    <property type="entry name" value="TF_fung"/>
</dbReference>
<evidence type="ECO:0000256" key="2">
    <source>
        <dbReference type="ARBA" id="ARBA00022723"/>
    </source>
</evidence>